<dbReference type="RefSeq" id="XP_060410414.1">
    <property type="nucleotide sequence ID" value="XM_060560279.1"/>
</dbReference>
<organism evidence="1 2">
    <name type="scientific">Colletotrichum navitas</name>
    <dbReference type="NCBI Taxonomy" id="681940"/>
    <lineage>
        <taxon>Eukaryota</taxon>
        <taxon>Fungi</taxon>
        <taxon>Dikarya</taxon>
        <taxon>Ascomycota</taxon>
        <taxon>Pezizomycotina</taxon>
        <taxon>Sordariomycetes</taxon>
        <taxon>Hypocreomycetidae</taxon>
        <taxon>Glomerellales</taxon>
        <taxon>Glomerellaceae</taxon>
        <taxon>Colletotrichum</taxon>
        <taxon>Colletotrichum graminicola species complex</taxon>
    </lineage>
</organism>
<name>A0AAD8V210_9PEZI</name>
<comment type="caution">
    <text evidence="1">The sequence shown here is derived from an EMBL/GenBank/DDBJ whole genome shotgun (WGS) entry which is preliminary data.</text>
</comment>
<dbReference type="EMBL" id="JAHLJV010000069">
    <property type="protein sequence ID" value="KAK1579263.1"/>
    <property type="molecule type" value="Genomic_DNA"/>
</dbReference>
<gene>
    <name evidence="1" type="ORF">LY79DRAFT_582699</name>
</gene>
<keyword evidence="2" id="KW-1185">Reference proteome</keyword>
<evidence type="ECO:0000313" key="2">
    <source>
        <dbReference type="Proteomes" id="UP001230504"/>
    </source>
</evidence>
<proteinExistence type="predicted"/>
<dbReference type="AlphaFoldDB" id="A0AAD8V210"/>
<evidence type="ECO:0000313" key="1">
    <source>
        <dbReference type="EMBL" id="KAK1579263.1"/>
    </source>
</evidence>
<accession>A0AAD8V210</accession>
<sequence>MTTSEVALVFWFESFLATIKVIVTISIHKAEDLRTDVCWGAPRKPQLSDLRRDAKGTEQEDNFVIEMAKPIYIYNPFVSLVLDLEDRGCVPNGPEDDAYPPGQLLRKMWRY</sequence>
<protein>
    <submittedName>
        <fullName evidence="1">Uncharacterized protein</fullName>
    </submittedName>
</protein>
<dbReference type="Proteomes" id="UP001230504">
    <property type="component" value="Unassembled WGS sequence"/>
</dbReference>
<dbReference type="GeneID" id="85444519"/>
<reference evidence="1" key="1">
    <citation type="submission" date="2021-06" db="EMBL/GenBank/DDBJ databases">
        <title>Comparative genomics, transcriptomics and evolutionary studies reveal genomic signatures of adaptation to plant cell wall in hemibiotrophic fungi.</title>
        <authorList>
            <consortium name="DOE Joint Genome Institute"/>
            <person name="Baroncelli R."/>
            <person name="Diaz J.F."/>
            <person name="Benocci T."/>
            <person name="Peng M."/>
            <person name="Battaglia E."/>
            <person name="Haridas S."/>
            <person name="Andreopoulos W."/>
            <person name="Labutti K."/>
            <person name="Pangilinan J."/>
            <person name="Floch G.L."/>
            <person name="Makela M.R."/>
            <person name="Henrissat B."/>
            <person name="Grigoriev I.V."/>
            <person name="Crouch J.A."/>
            <person name="De Vries R.P."/>
            <person name="Sukno S.A."/>
            <person name="Thon M.R."/>
        </authorList>
    </citation>
    <scope>NUCLEOTIDE SEQUENCE</scope>
    <source>
        <strain evidence="1">CBS 125086</strain>
    </source>
</reference>